<keyword evidence="4" id="KW-1185">Reference proteome</keyword>
<evidence type="ECO:0000313" key="4">
    <source>
        <dbReference type="Proteomes" id="UP000289555"/>
    </source>
</evidence>
<proteinExistence type="predicted"/>
<dbReference type="InterPro" id="IPR006094">
    <property type="entry name" value="Oxid_FAD_bind_N"/>
</dbReference>
<name>A0ABM7GQD1_9GAMM</name>
<sequence length="100" mass="10499">MEGQALQMAEHSGIVSYDPVELVVTVRAGTRLSELQQVLAEKHQMLGFEPPMFGEASTIGGAVLPASPAHAAPGQAQPVTLCWVRASSPNRASCFALVAK</sequence>
<protein>
    <recommendedName>
        <fullName evidence="2">FAD linked oxidase N-terminal domain-containing protein</fullName>
    </recommendedName>
</protein>
<dbReference type="InterPro" id="IPR016169">
    <property type="entry name" value="FAD-bd_PCMH_sub2"/>
</dbReference>
<keyword evidence="1" id="KW-0285">Flavoprotein</keyword>
<keyword evidence="1" id="KW-0274">FAD</keyword>
<evidence type="ECO:0000259" key="2">
    <source>
        <dbReference type="Pfam" id="PF01565"/>
    </source>
</evidence>
<accession>A0ABM7GQD1</accession>
<dbReference type="Pfam" id="PF01565">
    <property type="entry name" value="FAD_binding_4"/>
    <property type="match status" value="1"/>
</dbReference>
<reference evidence="4" key="1">
    <citation type="journal article" date="2019" name="Microbiol. Resour. Announc.">
        <title>Complete Genome Sequence of Halomonas olivaria, a Moderately Halophilic Bacterium Isolated from Olive Processing Effluents, Obtained by Nanopore Sequencing.</title>
        <authorList>
            <person name="Nagata S."/>
            <person name="Ii K.M."/>
            <person name="Tsukimi T."/>
            <person name="Miura M.C."/>
            <person name="Galipon J."/>
            <person name="Arakawa K."/>
        </authorList>
    </citation>
    <scope>NUCLEOTIDE SEQUENCE [LARGE SCALE GENOMIC DNA]</scope>
    <source>
        <strain evidence="4">TYRC17</strain>
    </source>
</reference>
<dbReference type="EMBL" id="AP019416">
    <property type="protein sequence ID" value="BBI53026.1"/>
    <property type="molecule type" value="Genomic_DNA"/>
</dbReference>
<dbReference type="Proteomes" id="UP000289555">
    <property type="component" value="Chromosome"/>
</dbReference>
<organism evidence="3 4">
    <name type="scientific">Vreelandella olivaria</name>
    <dbReference type="NCBI Taxonomy" id="390919"/>
    <lineage>
        <taxon>Bacteria</taxon>
        <taxon>Pseudomonadati</taxon>
        <taxon>Pseudomonadota</taxon>
        <taxon>Gammaproteobacteria</taxon>
        <taxon>Oceanospirillales</taxon>
        <taxon>Halomonadaceae</taxon>
        <taxon>Vreelandella</taxon>
    </lineage>
</organism>
<dbReference type="Gene3D" id="3.30.465.10">
    <property type="match status" value="1"/>
</dbReference>
<gene>
    <name evidence="3" type="ORF">HORIV_54470</name>
</gene>
<dbReference type="InterPro" id="IPR036318">
    <property type="entry name" value="FAD-bd_PCMH-like_sf"/>
</dbReference>
<dbReference type="SUPFAM" id="SSF56176">
    <property type="entry name" value="FAD-binding/transporter-associated domain-like"/>
    <property type="match status" value="1"/>
</dbReference>
<feature type="domain" description="FAD linked oxidase N-terminal" evidence="2">
    <location>
        <begin position="4"/>
        <end position="67"/>
    </location>
</feature>
<evidence type="ECO:0000256" key="1">
    <source>
        <dbReference type="ARBA" id="ARBA00022827"/>
    </source>
</evidence>
<evidence type="ECO:0000313" key="3">
    <source>
        <dbReference type="EMBL" id="BBI53026.1"/>
    </source>
</evidence>